<feature type="transmembrane region" description="Helical" evidence="1">
    <location>
        <begin position="6"/>
        <end position="26"/>
    </location>
</feature>
<reference evidence="2 3" key="1">
    <citation type="submission" date="2013-10" db="EMBL/GenBank/DDBJ databases">
        <authorList>
            <person name="Tong Y."/>
            <person name="Han C."/>
            <person name="Zheng W."/>
            <person name="Li X."/>
            <person name="Hua Y."/>
            <person name="Zhang Z."/>
            <person name="Mi Z."/>
            <person name="An X."/>
        </authorList>
    </citation>
    <scope>NUCLEOTIDE SEQUENCE [LARGE SCALE GENOMIC DNA]</scope>
</reference>
<keyword evidence="1" id="KW-0472">Membrane</keyword>
<keyword evidence="1" id="KW-0812">Transmembrane</keyword>
<sequence length="94" mass="10538">MKNVSSIGTMLMIIASVGIGSVVGTLNTERNAQIKINKMDEEVSLYKGLNERQQDIILKYKQVSGIEVSSITQSLDNEQLINELEKRINKLEDK</sequence>
<gene>
    <name evidence="2" type="ORF">IME-EF4_20</name>
</gene>
<evidence type="ECO:0000313" key="2">
    <source>
        <dbReference type="EMBL" id="AHB79821.1"/>
    </source>
</evidence>
<dbReference type="KEGG" id="vg:18505642"/>
<name>V5UQN0_9CAUD</name>
<keyword evidence="1" id="KW-1133">Transmembrane helix</keyword>
<keyword evidence="3" id="KW-1185">Reference proteome</keyword>
<evidence type="ECO:0000256" key="1">
    <source>
        <dbReference type="SAM" id="Phobius"/>
    </source>
</evidence>
<proteinExistence type="predicted"/>
<dbReference type="OrthoDB" id="22239at10239"/>
<dbReference type="Proteomes" id="UP000018811">
    <property type="component" value="Segment"/>
</dbReference>
<organism evidence="2 3">
    <name type="scientific">Enterococcus phage IME-EF4</name>
    <dbReference type="NCBI Taxonomy" id="1432658"/>
    <lineage>
        <taxon>Viruses</taxon>
        <taxon>Duplodnaviria</taxon>
        <taxon>Heunggongvirae</taxon>
        <taxon>Uroviricota</taxon>
        <taxon>Caudoviricetes</taxon>
        <taxon>Efquatrovirus</taxon>
        <taxon>Efquatrovirus EF4</taxon>
    </lineage>
</organism>
<dbReference type="RefSeq" id="YP_009004331.1">
    <property type="nucleotide sequence ID" value="NC_023551.1"/>
</dbReference>
<dbReference type="EMBL" id="KF733017">
    <property type="protein sequence ID" value="AHB79821.1"/>
    <property type="molecule type" value="Genomic_DNA"/>
</dbReference>
<evidence type="ECO:0000313" key="3">
    <source>
        <dbReference type="Proteomes" id="UP000018811"/>
    </source>
</evidence>
<accession>V5UQN0</accession>
<protein>
    <submittedName>
        <fullName evidence="2">Uncharacterized protein</fullName>
    </submittedName>
</protein>
<dbReference type="GeneID" id="18505642"/>